<name>A0A167GEQ1_9GAMM</name>
<feature type="compositionally biased region" description="Polar residues" evidence="3">
    <location>
        <begin position="821"/>
        <end position="830"/>
    </location>
</feature>
<dbReference type="RefSeq" id="WP_150131971.1">
    <property type="nucleotide sequence ID" value="NZ_CP015249.1"/>
</dbReference>
<dbReference type="InterPro" id="IPR036388">
    <property type="entry name" value="WH-like_DNA-bd_sf"/>
</dbReference>
<dbReference type="Proteomes" id="UP000076830">
    <property type="component" value="Chromosome"/>
</dbReference>
<organism evidence="5 6">
    <name type="scientific">Dokdonella koreensis DS-123</name>
    <dbReference type="NCBI Taxonomy" id="1300342"/>
    <lineage>
        <taxon>Bacteria</taxon>
        <taxon>Pseudomonadati</taxon>
        <taxon>Pseudomonadota</taxon>
        <taxon>Gammaproteobacteria</taxon>
        <taxon>Lysobacterales</taxon>
        <taxon>Rhodanobacteraceae</taxon>
        <taxon>Dokdonella</taxon>
    </lineage>
</organism>
<protein>
    <submittedName>
        <fullName evidence="5">Transcriptional regulator, CadC family</fullName>
    </submittedName>
</protein>
<feature type="DNA-binding region" description="OmpR/PhoB-type" evidence="2">
    <location>
        <begin position="20"/>
        <end position="118"/>
    </location>
</feature>
<gene>
    <name evidence="5" type="ORF">I596_440</name>
</gene>
<dbReference type="SUPFAM" id="SSF46894">
    <property type="entry name" value="C-terminal effector domain of the bipartite response regulators"/>
    <property type="match status" value="1"/>
</dbReference>
<dbReference type="GO" id="GO:0003677">
    <property type="term" value="F:DNA binding"/>
    <property type="evidence" value="ECO:0007669"/>
    <property type="project" value="UniProtKB-UniRule"/>
</dbReference>
<dbReference type="SUPFAM" id="SSF48452">
    <property type="entry name" value="TPR-like"/>
    <property type="match status" value="2"/>
</dbReference>
<dbReference type="AlphaFoldDB" id="A0A167GEQ1"/>
<dbReference type="EMBL" id="CP015249">
    <property type="protein sequence ID" value="ANB16477.1"/>
    <property type="molecule type" value="Genomic_DNA"/>
</dbReference>
<dbReference type="PATRIC" id="fig|1300342.3.peg.429"/>
<evidence type="ECO:0000313" key="5">
    <source>
        <dbReference type="EMBL" id="ANB16477.1"/>
    </source>
</evidence>
<keyword evidence="1 2" id="KW-0238">DNA-binding</keyword>
<evidence type="ECO:0000256" key="3">
    <source>
        <dbReference type="SAM" id="MobiDB-lite"/>
    </source>
</evidence>
<dbReference type="Gene3D" id="1.25.40.10">
    <property type="entry name" value="Tetratricopeptide repeat domain"/>
    <property type="match status" value="2"/>
</dbReference>
<dbReference type="KEGG" id="dko:I596_440"/>
<dbReference type="CDD" id="cd00383">
    <property type="entry name" value="trans_reg_C"/>
    <property type="match status" value="1"/>
</dbReference>
<feature type="domain" description="OmpR/PhoB-type" evidence="4">
    <location>
        <begin position="20"/>
        <end position="118"/>
    </location>
</feature>
<dbReference type="GO" id="GO:0000160">
    <property type="term" value="P:phosphorelay signal transduction system"/>
    <property type="evidence" value="ECO:0007669"/>
    <property type="project" value="InterPro"/>
</dbReference>
<dbReference type="Gene3D" id="1.10.10.10">
    <property type="entry name" value="Winged helix-like DNA-binding domain superfamily/Winged helix DNA-binding domain"/>
    <property type="match status" value="1"/>
</dbReference>
<dbReference type="STRING" id="1300342.I596_440"/>
<evidence type="ECO:0000256" key="2">
    <source>
        <dbReference type="PROSITE-ProRule" id="PRU01091"/>
    </source>
</evidence>
<dbReference type="InterPro" id="IPR011990">
    <property type="entry name" value="TPR-like_helical_dom_sf"/>
</dbReference>
<feature type="region of interest" description="Disordered" evidence="3">
    <location>
        <begin position="798"/>
        <end position="830"/>
    </location>
</feature>
<keyword evidence="6" id="KW-1185">Reference proteome</keyword>
<dbReference type="InterPro" id="IPR001867">
    <property type="entry name" value="OmpR/PhoB-type_DNA-bd"/>
</dbReference>
<dbReference type="OrthoDB" id="9149639at2"/>
<evidence type="ECO:0000259" key="4">
    <source>
        <dbReference type="PROSITE" id="PS51755"/>
    </source>
</evidence>
<reference evidence="5 6" key="1">
    <citation type="submission" date="2016-04" db="EMBL/GenBank/DDBJ databases">
        <title>Complete genome sequence of Dokdonella koreensis DS-123T.</title>
        <authorList>
            <person name="Kim J.F."/>
            <person name="Lee H."/>
            <person name="Kwak M.-J."/>
        </authorList>
    </citation>
    <scope>NUCLEOTIDE SEQUENCE [LARGE SCALE GENOMIC DNA]</scope>
    <source>
        <strain evidence="5 6">DS-123</strain>
    </source>
</reference>
<sequence>MSVLQPPGTPATLRPMSAAPPILRFGAYRIDPATRELYRAGRLLVLSPRMFDCLAWLLEHRERAVGRDELSAAVWGRTDVTDAQIDQLIRKVRRAVGDSGSDQEIIRTIPRFGYRWVAEVQPVEALEAADAARTPAPARDPAPPRRPWVLVGAVLAAGVALAVALRLALVAPAPDTAPPDAAATDAATAPRRIEGIAVLPVSVDAAADSEWNWLRLGLMDLIGSRLRESGLTVIPADNVLALTGNGTVAADPAAVQAATGVRYVVVPSLRRIAGGWRLHLDLSDRDGAAREVEAHADEAAISARAATDRLLVLLGQPQVADVRNREPPGADVLVSRIDAAIYGRDYESARRLIESAPPDLQAQPPLLLRLAEITRVGGDIDRARTLFQAVLDNPAQAPLDVWTHGDALHGLVVILTQVQQTDAALARLDELVQLARSNDQPLIYGRALTSRAALHTMARQDDAADSDFAQARVALELAGDTLGLARVEANQAASLILRRRYAEAQTLLGRAIPRLERFAPSETLLAALGNQIHMHLVLLEPDQALTVARHAHAQAERLDSTRQRQLLTRQEARALLANGRLEEAGQVLDALVASLDPQKVPDVYAGALVNQAQLALALARPEQAATLAAQALAHLARPELAAPMPARNRAIGWLTRVHALRGQGAAAEAATEQQAFAAWAADRDDPAIVVLAELAQAEQAAIEQRPDANARFEAALAFATRLATPADVAQIAGAYGSVLIESGNLAEAARVIGQTAAWADRDYECALQQARLYHALGQVEPWRLALARARALAGERTIPPALDRPPLNARLPSGWPGTLERTAQASAPKR</sequence>
<dbReference type="InterPro" id="IPR016032">
    <property type="entry name" value="Sig_transdc_resp-reg_C-effctor"/>
</dbReference>
<accession>A0A167GEQ1</accession>
<dbReference type="GO" id="GO:0006355">
    <property type="term" value="P:regulation of DNA-templated transcription"/>
    <property type="evidence" value="ECO:0007669"/>
    <property type="project" value="InterPro"/>
</dbReference>
<evidence type="ECO:0000313" key="6">
    <source>
        <dbReference type="Proteomes" id="UP000076830"/>
    </source>
</evidence>
<dbReference type="SMART" id="SM00862">
    <property type="entry name" value="Trans_reg_C"/>
    <property type="match status" value="1"/>
</dbReference>
<evidence type="ECO:0000256" key="1">
    <source>
        <dbReference type="ARBA" id="ARBA00023125"/>
    </source>
</evidence>
<dbReference type="PROSITE" id="PS51755">
    <property type="entry name" value="OMPR_PHOB"/>
    <property type="match status" value="1"/>
</dbReference>
<dbReference type="Pfam" id="PF00486">
    <property type="entry name" value="Trans_reg_C"/>
    <property type="match status" value="1"/>
</dbReference>
<proteinExistence type="predicted"/>